<dbReference type="Gene3D" id="3.20.20.150">
    <property type="entry name" value="Divalent-metal-dependent TIM barrel enzymes"/>
    <property type="match status" value="1"/>
</dbReference>
<proteinExistence type="predicted"/>
<sequence length="175" mass="19405">MIDVAKKIGIQTIVIPFVAPENRPSSAQGWKEFGERLVSASKPVLNAGLGFAWHNHDFEMVPVDGQAPLDLIAAASEDIQIELDLAWIKFSGEDPVQWIEKYSGRLVAVHVKDIAPVGENADEDGWADVGYGTMDWPAIKRAMDAALVRRYVIEHDNPNDHKRMAQRSLATVQSF</sequence>
<dbReference type="SUPFAM" id="SSF51658">
    <property type="entry name" value="Xylose isomerase-like"/>
    <property type="match status" value="1"/>
</dbReference>
<name>A0A0P1EP12_9RHOB</name>
<organism evidence="2 3">
    <name type="scientific">Ruegeria atlantica</name>
    <dbReference type="NCBI Taxonomy" id="81569"/>
    <lineage>
        <taxon>Bacteria</taxon>
        <taxon>Pseudomonadati</taxon>
        <taxon>Pseudomonadota</taxon>
        <taxon>Alphaproteobacteria</taxon>
        <taxon>Rhodobacterales</taxon>
        <taxon>Roseobacteraceae</taxon>
        <taxon>Ruegeria</taxon>
    </lineage>
</organism>
<dbReference type="InterPro" id="IPR050312">
    <property type="entry name" value="IolE/XylAMocC-like"/>
</dbReference>
<evidence type="ECO:0000313" key="3">
    <source>
        <dbReference type="Proteomes" id="UP000050786"/>
    </source>
</evidence>
<dbReference type="PANTHER" id="PTHR12110:SF41">
    <property type="entry name" value="INOSOSE DEHYDRATASE"/>
    <property type="match status" value="1"/>
</dbReference>
<dbReference type="Proteomes" id="UP000050786">
    <property type="component" value="Unassembled WGS sequence"/>
</dbReference>
<dbReference type="GO" id="GO:0016853">
    <property type="term" value="F:isomerase activity"/>
    <property type="evidence" value="ECO:0007669"/>
    <property type="project" value="UniProtKB-KW"/>
</dbReference>
<dbReference type="InterPro" id="IPR013022">
    <property type="entry name" value="Xyl_isomerase-like_TIM-brl"/>
</dbReference>
<protein>
    <submittedName>
        <fullName evidence="2">Xylose isomerase-like TIM barrel</fullName>
    </submittedName>
</protein>
<dbReference type="EMBL" id="CYPS01000016">
    <property type="protein sequence ID" value="CUH42225.1"/>
    <property type="molecule type" value="Genomic_DNA"/>
</dbReference>
<reference evidence="3" key="1">
    <citation type="submission" date="2015-09" db="EMBL/GenBank/DDBJ databases">
        <authorList>
            <person name="Rodrigo-Torres L."/>
            <person name="Arahal D.R."/>
        </authorList>
    </citation>
    <scope>NUCLEOTIDE SEQUENCE [LARGE SCALE GENOMIC DNA]</scope>
    <source>
        <strain evidence="3">CECT 4293</strain>
    </source>
</reference>
<evidence type="ECO:0000313" key="2">
    <source>
        <dbReference type="EMBL" id="CUH42225.1"/>
    </source>
</evidence>
<evidence type="ECO:0000259" key="1">
    <source>
        <dbReference type="Pfam" id="PF01261"/>
    </source>
</evidence>
<dbReference type="InterPro" id="IPR036237">
    <property type="entry name" value="Xyl_isomerase-like_sf"/>
</dbReference>
<feature type="domain" description="Xylose isomerase-like TIM barrel" evidence="1">
    <location>
        <begin position="1"/>
        <end position="162"/>
    </location>
</feature>
<dbReference type="AlphaFoldDB" id="A0A0P1EP12"/>
<dbReference type="PANTHER" id="PTHR12110">
    <property type="entry name" value="HYDROXYPYRUVATE ISOMERASE"/>
    <property type="match status" value="1"/>
</dbReference>
<dbReference type="Pfam" id="PF01261">
    <property type="entry name" value="AP_endonuc_2"/>
    <property type="match status" value="1"/>
</dbReference>
<keyword evidence="2" id="KW-0413">Isomerase</keyword>
<accession>A0A0P1EP12</accession>
<gene>
    <name evidence="2" type="ORF">RUM4293_01112</name>
</gene>
<keyword evidence="3" id="KW-1185">Reference proteome</keyword>